<comment type="caution">
    <text evidence="8">The sequence shown here is derived from an EMBL/GenBank/DDBJ whole genome shotgun (WGS) entry which is preliminary data.</text>
</comment>
<evidence type="ECO:0000256" key="3">
    <source>
        <dbReference type="ARBA" id="ARBA00023082"/>
    </source>
</evidence>
<dbReference type="NCBIfam" id="TIGR02937">
    <property type="entry name" value="sigma70-ECF"/>
    <property type="match status" value="1"/>
</dbReference>
<dbReference type="SUPFAM" id="SSF88659">
    <property type="entry name" value="Sigma3 and sigma4 domains of RNA polymerase sigma factors"/>
    <property type="match status" value="1"/>
</dbReference>
<dbReference type="InterPro" id="IPR013324">
    <property type="entry name" value="RNA_pol_sigma_r3/r4-like"/>
</dbReference>
<protein>
    <submittedName>
        <fullName evidence="8">RNA polymerase sigma-70 factor (ECF subfamily)</fullName>
    </submittedName>
</protein>
<dbReference type="Pfam" id="PF08281">
    <property type="entry name" value="Sigma70_r4_2"/>
    <property type="match status" value="1"/>
</dbReference>
<dbReference type="CDD" id="cd06171">
    <property type="entry name" value="Sigma70_r4"/>
    <property type="match status" value="1"/>
</dbReference>
<dbReference type="RefSeq" id="WP_245886801.1">
    <property type="nucleotide sequence ID" value="NZ_PVTF01000006.1"/>
</dbReference>
<dbReference type="EMBL" id="PVTF01000006">
    <property type="protein sequence ID" value="PRY40640.1"/>
    <property type="molecule type" value="Genomic_DNA"/>
</dbReference>
<dbReference type="GO" id="GO:0003677">
    <property type="term" value="F:DNA binding"/>
    <property type="evidence" value="ECO:0007669"/>
    <property type="project" value="UniProtKB-KW"/>
</dbReference>
<keyword evidence="3" id="KW-0731">Sigma factor</keyword>
<comment type="similarity">
    <text evidence="1">Belongs to the sigma-70 factor family. ECF subfamily.</text>
</comment>
<evidence type="ECO:0000256" key="1">
    <source>
        <dbReference type="ARBA" id="ARBA00010641"/>
    </source>
</evidence>
<feature type="domain" description="RNA polymerase sigma-70 region 2" evidence="6">
    <location>
        <begin position="35"/>
        <end position="106"/>
    </location>
</feature>
<evidence type="ECO:0000256" key="4">
    <source>
        <dbReference type="ARBA" id="ARBA00023125"/>
    </source>
</evidence>
<keyword evidence="9" id="KW-1185">Reference proteome</keyword>
<evidence type="ECO:0000259" key="7">
    <source>
        <dbReference type="Pfam" id="PF08281"/>
    </source>
</evidence>
<dbReference type="Gene3D" id="1.10.10.10">
    <property type="entry name" value="Winged helix-like DNA-binding domain superfamily/Winged helix DNA-binding domain"/>
    <property type="match status" value="1"/>
</dbReference>
<dbReference type="GO" id="GO:0016987">
    <property type="term" value="F:sigma factor activity"/>
    <property type="evidence" value="ECO:0007669"/>
    <property type="project" value="UniProtKB-KW"/>
</dbReference>
<evidence type="ECO:0000256" key="2">
    <source>
        <dbReference type="ARBA" id="ARBA00023015"/>
    </source>
</evidence>
<dbReference type="InterPro" id="IPR014284">
    <property type="entry name" value="RNA_pol_sigma-70_dom"/>
</dbReference>
<keyword evidence="5" id="KW-0804">Transcription</keyword>
<proteinExistence type="inferred from homology"/>
<dbReference type="InterPro" id="IPR013249">
    <property type="entry name" value="RNA_pol_sigma70_r4_t2"/>
</dbReference>
<evidence type="ECO:0000259" key="6">
    <source>
        <dbReference type="Pfam" id="PF04542"/>
    </source>
</evidence>
<dbReference type="Gene3D" id="1.10.1740.10">
    <property type="match status" value="1"/>
</dbReference>
<dbReference type="PANTHER" id="PTHR43133:SF58">
    <property type="entry name" value="ECF RNA POLYMERASE SIGMA FACTOR SIGD"/>
    <property type="match status" value="1"/>
</dbReference>
<reference evidence="8 9" key="1">
    <citation type="submission" date="2018-03" db="EMBL/GenBank/DDBJ databases">
        <title>Genomic Encyclopedia of Archaeal and Bacterial Type Strains, Phase II (KMG-II): from individual species to whole genera.</title>
        <authorList>
            <person name="Goeker M."/>
        </authorList>
    </citation>
    <scope>NUCLEOTIDE SEQUENCE [LARGE SCALE GENOMIC DNA]</scope>
    <source>
        <strain evidence="8 9">DSM 44720</strain>
    </source>
</reference>
<evidence type="ECO:0000256" key="5">
    <source>
        <dbReference type="ARBA" id="ARBA00023163"/>
    </source>
</evidence>
<dbReference type="GO" id="GO:0006352">
    <property type="term" value="P:DNA-templated transcription initiation"/>
    <property type="evidence" value="ECO:0007669"/>
    <property type="project" value="InterPro"/>
</dbReference>
<dbReference type="PANTHER" id="PTHR43133">
    <property type="entry name" value="RNA POLYMERASE ECF-TYPE SIGMA FACTO"/>
    <property type="match status" value="1"/>
</dbReference>
<keyword evidence="4" id="KW-0238">DNA-binding</keyword>
<dbReference type="NCBIfam" id="NF007230">
    <property type="entry name" value="PRK09648.1"/>
    <property type="match status" value="1"/>
</dbReference>
<gene>
    <name evidence="8" type="ORF">CLV43_106381</name>
</gene>
<keyword evidence="2" id="KW-0805">Transcription regulation</keyword>
<evidence type="ECO:0000313" key="8">
    <source>
        <dbReference type="EMBL" id="PRY40640.1"/>
    </source>
</evidence>
<dbReference type="InterPro" id="IPR036388">
    <property type="entry name" value="WH-like_DNA-bd_sf"/>
</dbReference>
<organism evidence="8 9">
    <name type="scientific">Umezawaea tangerina</name>
    <dbReference type="NCBI Taxonomy" id="84725"/>
    <lineage>
        <taxon>Bacteria</taxon>
        <taxon>Bacillati</taxon>
        <taxon>Actinomycetota</taxon>
        <taxon>Actinomycetes</taxon>
        <taxon>Pseudonocardiales</taxon>
        <taxon>Pseudonocardiaceae</taxon>
        <taxon>Umezawaea</taxon>
    </lineage>
</organism>
<sequence>MDQSVAHLPESGDPGLDPEVVRRAVGGDQAATRALLEAIRPVVVRYCRARVGRHERTFGSADDVAQDICLAVLTALPTFRDQGRPFLAFVFGIAAHKVADAHRASAKNRVEPMSEVPDFEEVAAGPEERALLDDLSTRMGGLLRTLPERQREILVLRVVLGLSADEAAEAIGSTPGAIRVAQHRALTQLRKAVGAPGR</sequence>
<dbReference type="InterPro" id="IPR039425">
    <property type="entry name" value="RNA_pol_sigma-70-like"/>
</dbReference>
<dbReference type="InterPro" id="IPR013325">
    <property type="entry name" value="RNA_pol_sigma_r2"/>
</dbReference>
<feature type="domain" description="RNA polymerase sigma factor 70 region 4 type 2" evidence="7">
    <location>
        <begin position="142"/>
        <end position="189"/>
    </location>
</feature>
<name>A0A2T0T4P4_9PSEU</name>
<dbReference type="AlphaFoldDB" id="A0A2T0T4P4"/>
<dbReference type="Pfam" id="PF04542">
    <property type="entry name" value="Sigma70_r2"/>
    <property type="match status" value="1"/>
</dbReference>
<dbReference type="SUPFAM" id="SSF88946">
    <property type="entry name" value="Sigma2 domain of RNA polymerase sigma factors"/>
    <property type="match status" value="1"/>
</dbReference>
<dbReference type="Proteomes" id="UP000239494">
    <property type="component" value="Unassembled WGS sequence"/>
</dbReference>
<evidence type="ECO:0000313" key="9">
    <source>
        <dbReference type="Proteomes" id="UP000239494"/>
    </source>
</evidence>
<dbReference type="InterPro" id="IPR007627">
    <property type="entry name" value="RNA_pol_sigma70_r2"/>
</dbReference>
<accession>A0A2T0T4P4</accession>